<dbReference type="PANTHER" id="PTHR43833">
    <property type="entry name" value="POTASSIUM CHANNEL PROTEIN 2-RELATED-RELATED"/>
    <property type="match status" value="1"/>
</dbReference>
<dbReference type="Gene3D" id="1.10.287.70">
    <property type="match status" value="1"/>
</dbReference>
<dbReference type="InterPro" id="IPR036291">
    <property type="entry name" value="NAD(P)-bd_dom_sf"/>
</dbReference>
<dbReference type="InterPro" id="IPR050721">
    <property type="entry name" value="Trk_Ktr_HKT_K-transport"/>
</dbReference>
<keyword evidence="3" id="KW-0406">Ion transport</keyword>
<keyword evidence="1" id="KW-1133">Transmembrane helix</keyword>
<organism evidence="3 4">
    <name type="scientific">Planctobacterium marinum</name>
    <dbReference type="NCBI Taxonomy" id="1631968"/>
    <lineage>
        <taxon>Bacteria</taxon>
        <taxon>Pseudomonadati</taxon>
        <taxon>Pseudomonadota</taxon>
        <taxon>Gammaproteobacteria</taxon>
        <taxon>Alteromonadales</taxon>
        <taxon>Alteromonadaceae</taxon>
        <taxon>Planctobacterium</taxon>
    </lineage>
</organism>
<name>A0AA48KT58_9ALTE</name>
<dbReference type="Gene3D" id="3.40.50.720">
    <property type="entry name" value="NAD(P)-binding Rossmann-like Domain"/>
    <property type="match status" value="1"/>
</dbReference>
<dbReference type="InterPro" id="IPR013099">
    <property type="entry name" value="K_chnl_dom"/>
</dbReference>
<gene>
    <name evidence="3" type="ORF">MACH26_33830</name>
</gene>
<dbReference type="RefSeq" id="WP_338293962.1">
    <property type="nucleotide sequence ID" value="NZ_AP027272.1"/>
</dbReference>
<proteinExistence type="predicted"/>
<feature type="domain" description="Potassium channel" evidence="2">
    <location>
        <begin position="25"/>
        <end position="101"/>
    </location>
</feature>
<dbReference type="Pfam" id="PF07885">
    <property type="entry name" value="Ion_trans_2"/>
    <property type="match status" value="1"/>
</dbReference>
<dbReference type="EMBL" id="AP027272">
    <property type="protein sequence ID" value="BDX07862.1"/>
    <property type="molecule type" value="Genomic_DNA"/>
</dbReference>
<accession>A0AA48KT58</accession>
<keyword evidence="3" id="KW-0813">Transport</keyword>
<dbReference type="Proteomes" id="UP001333710">
    <property type="component" value="Chromosome"/>
</dbReference>
<keyword evidence="1" id="KW-0472">Membrane</keyword>
<protein>
    <submittedName>
        <fullName evidence="3">Potassium channel protein</fullName>
    </submittedName>
</protein>
<dbReference type="KEGG" id="pmaw:MACH26_33830"/>
<dbReference type="SUPFAM" id="SSF51735">
    <property type="entry name" value="NAD(P)-binding Rossmann-fold domains"/>
    <property type="match status" value="1"/>
</dbReference>
<keyword evidence="1" id="KW-0812">Transmembrane</keyword>
<evidence type="ECO:0000313" key="4">
    <source>
        <dbReference type="Proteomes" id="UP001333710"/>
    </source>
</evidence>
<sequence length="348" mass="39069">MIHKIRKVLMRYFTQMRWHTIVLALLLYGVSSWWFMQLAGETALLNPTDFIYWMVVTGSTVGYGDFSPATEAGKYVVALYIIPVGLSIFAFILGRAAAFVSEQWHKKARGLKPVHLTNHILLIGWNGERTMHLLRLLLREREYAGDDQAIVLCVKVDVENPLPGQIEFVKVTSFNQDEDMNNTSIDSAATIIVDNPQDDLTMTTSLYASHRNPNAHILAYFQDESLVKLLTEHCPNVECMPSVAVEMLAKSAFDPGSSKLHFDLLDVYAGQAQFSVAVPELEKAINTGNLFTEFKKQYDATLIGLAKAQDLKNIELNPASDSQVGSGDKLYYIADKRITNIDWQALYV</sequence>
<evidence type="ECO:0000256" key="1">
    <source>
        <dbReference type="SAM" id="Phobius"/>
    </source>
</evidence>
<dbReference type="GO" id="GO:0034220">
    <property type="term" value="P:monoatomic ion transmembrane transport"/>
    <property type="evidence" value="ECO:0007669"/>
    <property type="project" value="UniProtKB-KW"/>
</dbReference>
<dbReference type="AlphaFoldDB" id="A0AA48KT58"/>
<dbReference type="PANTHER" id="PTHR43833:SF9">
    <property type="entry name" value="POTASSIUM CHANNEL PROTEIN YUGO-RELATED"/>
    <property type="match status" value="1"/>
</dbReference>
<feature type="transmembrane region" description="Helical" evidence="1">
    <location>
        <begin position="77"/>
        <end position="100"/>
    </location>
</feature>
<keyword evidence="4" id="KW-1185">Reference proteome</keyword>
<dbReference type="SUPFAM" id="SSF81324">
    <property type="entry name" value="Voltage-gated potassium channels"/>
    <property type="match status" value="1"/>
</dbReference>
<evidence type="ECO:0000259" key="2">
    <source>
        <dbReference type="Pfam" id="PF07885"/>
    </source>
</evidence>
<evidence type="ECO:0000313" key="3">
    <source>
        <dbReference type="EMBL" id="BDX07862.1"/>
    </source>
</evidence>
<feature type="transmembrane region" description="Helical" evidence="1">
    <location>
        <begin position="21"/>
        <end position="40"/>
    </location>
</feature>
<keyword evidence="3" id="KW-0407">Ion channel</keyword>
<reference evidence="3" key="1">
    <citation type="submission" date="2023-01" db="EMBL/GenBank/DDBJ databases">
        <title>Complete genome sequence of Planctobacterium marinum strain Dej080120_11.</title>
        <authorList>
            <person name="Ueki S."/>
            <person name="Maruyama F."/>
        </authorList>
    </citation>
    <scope>NUCLEOTIDE SEQUENCE</scope>
    <source>
        <strain evidence="3">Dej080120_11</strain>
    </source>
</reference>